<protein>
    <submittedName>
        <fullName evidence="1">Uncharacterized protein</fullName>
    </submittedName>
</protein>
<dbReference type="RefSeq" id="WP_006699361.1">
    <property type="nucleotide sequence ID" value="NZ_AMQQ01000023.1"/>
</dbReference>
<evidence type="ECO:0000313" key="1">
    <source>
        <dbReference type="EMBL" id="EKJ94983.1"/>
    </source>
</evidence>
<proteinExistence type="predicted"/>
<sequence length="104" mass="11538">MPQEKTTEGRIPKMTGKRLRVSNIISTQMLNAARLETGKPSVPLLGSCSKRSGTTEFSLKKKISPIGKSCHKRNLPVMMPTKYKSVQDHIFGRGVAGDEQLLKR</sequence>
<comment type="caution">
    <text evidence="1">The sequence shown here is derived from an EMBL/GenBank/DDBJ whole genome shotgun (WGS) entry which is preliminary data.</text>
</comment>
<dbReference type="EMBL" id="AMQQ01000023">
    <property type="protein sequence ID" value="EKJ94983.1"/>
    <property type="molecule type" value="Genomic_DNA"/>
</dbReference>
<dbReference type="Proteomes" id="UP000017668">
    <property type="component" value="Unassembled WGS sequence"/>
</dbReference>
<name>A0ABP2RPR2_RHILU</name>
<accession>A0ABP2RPR2</accession>
<keyword evidence="2" id="KW-1185">Reference proteome</keyword>
<evidence type="ECO:0000313" key="2">
    <source>
        <dbReference type="Proteomes" id="UP000017668"/>
    </source>
</evidence>
<gene>
    <name evidence="1" type="ORF">C241_17088</name>
</gene>
<organism evidence="1 2">
    <name type="scientific">Bradyrhizobium lupini HPC(L)</name>
    <dbReference type="NCBI Taxonomy" id="1229491"/>
    <lineage>
        <taxon>Bacteria</taxon>
        <taxon>Pseudomonadati</taxon>
        <taxon>Pseudomonadota</taxon>
        <taxon>Alphaproteobacteria</taxon>
        <taxon>Hyphomicrobiales</taxon>
        <taxon>Nitrobacteraceae</taxon>
        <taxon>Bradyrhizobium</taxon>
    </lineage>
</organism>
<reference evidence="1 2" key="1">
    <citation type="journal article" date="2013" name="Genome Announc.">
        <title>Genome Sequence of Rhizobium lupini HPC(L) Isolated from Saline Desert Soil, Kutch (Gujarat).</title>
        <authorList>
            <person name="Agarwal L."/>
            <person name="Purohit H.J."/>
        </authorList>
    </citation>
    <scope>NUCLEOTIDE SEQUENCE [LARGE SCALE GENOMIC DNA]</scope>
    <source>
        <strain evidence="2">HPC(L)</strain>
    </source>
</reference>